<feature type="domain" description="Flavin reductase like" evidence="3">
    <location>
        <begin position="17"/>
        <end position="160"/>
    </location>
</feature>
<dbReference type="PANTHER" id="PTHR30466">
    <property type="entry name" value="FLAVIN REDUCTASE"/>
    <property type="match status" value="1"/>
</dbReference>
<dbReference type="Gene3D" id="2.30.110.10">
    <property type="entry name" value="Electron Transport, Fmn-binding Protein, Chain A"/>
    <property type="match status" value="1"/>
</dbReference>
<dbReference type="Proteomes" id="UP000638263">
    <property type="component" value="Unassembled WGS sequence"/>
</dbReference>
<accession>A0A917RDL2</accession>
<dbReference type="InterPro" id="IPR050268">
    <property type="entry name" value="NADH-dep_flavin_reductase"/>
</dbReference>
<evidence type="ECO:0000256" key="2">
    <source>
        <dbReference type="ARBA" id="ARBA00023002"/>
    </source>
</evidence>
<proteinExistence type="inferred from homology"/>
<protein>
    <submittedName>
        <fullName evidence="4">Oxidoreductase</fullName>
    </submittedName>
</protein>
<reference evidence="4" key="2">
    <citation type="submission" date="2020-09" db="EMBL/GenBank/DDBJ databases">
        <authorList>
            <person name="Sun Q."/>
            <person name="Zhou Y."/>
        </authorList>
    </citation>
    <scope>NUCLEOTIDE SEQUENCE</scope>
    <source>
        <strain evidence="4">CGMCC 4.3508</strain>
    </source>
</reference>
<evidence type="ECO:0000256" key="1">
    <source>
        <dbReference type="ARBA" id="ARBA00008898"/>
    </source>
</evidence>
<dbReference type="SUPFAM" id="SSF50475">
    <property type="entry name" value="FMN-binding split barrel"/>
    <property type="match status" value="1"/>
</dbReference>
<comment type="similarity">
    <text evidence="1">Belongs to the non-flavoprotein flavin reductase family.</text>
</comment>
<name>A0A917RDL2_9NOCA</name>
<dbReference type="GO" id="GO:0010181">
    <property type="term" value="F:FMN binding"/>
    <property type="evidence" value="ECO:0007669"/>
    <property type="project" value="InterPro"/>
</dbReference>
<dbReference type="InterPro" id="IPR002563">
    <property type="entry name" value="Flavin_Rdtase-like_dom"/>
</dbReference>
<dbReference type="EMBL" id="BMMH01000002">
    <property type="protein sequence ID" value="GGL02392.1"/>
    <property type="molecule type" value="Genomic_DNA"/>
</dbReference>
<dbReference type="GO" id="GO:0042602">
    <property type="term" value="F:riboflavin reductase (NADPH) activity"/>
    <property type="evidence" value="ECO:0007669"/>
    <property type="project" value="TreeGrafter"/>
</dbReference>
<keyword evidence="5" id="KW-1185">Reference proteome</keyword>
<dbReference type="Pfam" id="PF01613">
    <property type="entry name" value="Flavin_Reduct"/>
    <property type="match status" value="1"/>
</dbReference>
<comment type="caution">
    <text evidence="4">The sequence shown here is derived from an EMBL/GenBank/DDBJ whole genome shotgun (WGS) entry which is preliminary data.</text>
</comment>
<gene>
    <name evidence="4" type="ORF">GCM10011588_16460</name>
</gene>
<sequence length="166" mass="17635">MTAAAVPFDQVALRRAYGRFPSGVVALCAVVGGEYVGMAASSFVTVSLDPPLVAFCVQRTSTTWPRLRTGAQLGISVLGEDHQDAARALAAKDRDRFAGLATRSTEAGALFVEGASMWMEAVVTEEMPAGDHDIVLMAVSGFEIAGEIAPMVFHGSKFRRLVQESE</sequence>
<dbReference type="RefSeq" id="WP_062996514.1">
    <property type="nucleotide sequence ID" value="NZ_BMMH01000002.1"/>
</dbReference>
<evidence type="ECO:0000313" key="5">
    <source>
        <dbReference type="Proteomes" id="UP000638263"/>
    </source>
</evidence>
<dbReference type="InterPro" id="IPR012349">
    <property type="entry name" value="Split_barrel_FMN-bd"/>
</dbReference>
<evidence type="ECO:0000259" key="3">
    <source>
        <dbReference type="SMART" id="SM00903"/>
    </source>
</evidence>
<keyword evidence="2" id="KW-0560">Oxidoreductase</keyword>
<organism evidence="4 5">
    <name type="scientific">Nocardia jinanensis</name>
    <dbReference type="NCBI Taxonomy" id="382504"/>
    <lineage>
        <taxon>Bacteria</taxon>
        <taxon>Bacillati</taxon>
        <taxon>Actinomycetota</taxon>
        <taxon>Actinomycetes</taxon>
        <taxon>Mycobacteriales</taxon>
        <taxon>Nocardiaceae</taxon>
        <taxon>Nocardia</taxon>
    </lineage>
</organism>
<reference evidence="4" key="1">
    <citation type="journal article" date="2014" name="Int. J. Syst. Evol. Microbiol.">
        <title>Complete genome sequence of Corynebacterium casei LMG S-19264T (=DSM 44701T), isolated from a smear-ripened cheese.</title>
        <authorList>
            <consortium name="US DOE Joint Genome Institute (JGI-PGF)"/>
            <person name="Walter F."/>
            <person name="Albersmeier A."/>
            <person name="Kalinowski J."/>
            <person name="Ruckert C."/>
        </authorList>
    </citation>
    <scope>NUCLEOTIDE SEQUENCE</scope>
    <source>
        <strain evidence="4">CGMCC 4.3508</strain>
    </source>
</reference>
<dbReference type="SMART" id="SM00903">
    <property type="entry name" value="Flavin_Reduct"/>
    <property type="match status" value="1"/>
</dbReference>
<dbReference type="AlphaFoldDB" id="A0A917RDL2"/>
<dbReference type="PANTHER" id="PTHR30466:SF11">
    <property type="entry name" value="FLAVIN-DEPENDENT MONOOXYGENASE, REDUCTASE SUBUNIT HSAB"/>
    <property type="match status" value="1"/>
</dbReference>
<evidence type="ECO:0000313" key="4">
    <source>
        <dbReference type="EMBL" id="GGL02392.1"/>
    </source>
</evidence>